<accession>A0AAW1V7Z0</accession>
<protein>
    <recommendedName>
        <fullName evidence="3">Reverse transcriptase domain-containing protein</fullName>
    </recommendedName>
</protein>
<evidence type="ECO:0000313" key="1">
    <source>
        <dbReference type="EMBL" id="KAK9891807.1"/>
    </source>
</evidence>
<comment type="caution">
    <text evidence="1">The sequence shown here is derived from an EMBL/GenBank/DDBJ whole genome shotgun (WGS) entry which is preliminary data.</text>
</comment>
<dbReference type="PANTHER" id="PTHR19446">
    <property type="entry name" value="REVERSE TRANSCRIPTASES"/>
    <property type="match status" value="1"/>
</dbReference>
<dbReference type="Proteomes" id="UP001431783">
    <property type="component" value="Unassembled WGS sequence"/>
</dbReference>
<organism evidence="1 2">
    <name type="scientific">Henosepilachna vigintioctopunctata</name>
    <dbReference type="NCBI Taxonomy" id="420089"/>
    <lineage>
        <taxon>Eukaryota</taxon>
        <taxon>Metazoa</taxon>
        <taxon>Ecdysozoa</taxon>
        <taxon>Arthropoda</taxon>
        <taxon>Hexapoda</taxon>
        <taxon>Insecta</taxon>
        <taxon>Pterygota</taxon>
        <taxon>Neoptera</taxon>
        <taxon>Endopterygota</taxon>
        <taxon>Coleoptera</taxon>
        <taxon>Polyphaga</taxon>
        <taxon>Cucujiformia</taxon>
        <taxon>Coccinelloidea</taxon>
        <taxon>Coccinellidae</taxon>
        <taxon>Epilachninae</taxon>
        <taxon>Epilachnini</taxon>
        <taxon>Henosepilachna</taxon>
    </lineage>
</organism>
<dbReference type="AlphaFoldDB" id="A0AAW1V7Z0"/>
<name>A0AAW1V7Z0_9CUCU</name>
<gene>
    <name evidence="1" type="ORF">WA026_016602</name>
</gene>
<evidence type="ECO:0000313" key="2">
    <source>
        <dbReference type="Proteomes" id="UP001431783"/>
    </source>
</evidence>
<dbReference type="EMBL" id="JARQZJ010000130">
    <property type="protein sequence ID" value="KAK9891807.1"/>
    <property type="molecule type" value="Genomic_DNA"/>
</dbReference>
<keyword evidence="2" id="KW-1185">Reference proteome</keyword>
<proteinExistence type="predicted"/>
<evidence type="ECO:0008006" key="3">
    <source>
        <dbReference type="Google" id="ProtNLM"/>
    </source>
</evidence>
<sequence>MSVVMTVIYLRKCTLRELSHIVYSIKNTGARGPDHITIKDIKTILYIIKEKLLELINECLAEGKFPSSLKISKIIPIFKKGNNDDTSNYRPISITSTISKILESHKSKIGRLLQHL</sequence>
<reference evidence="1 2" key="1">
    <citation type="submission" date="2023-03" db="EMBL/GenBank/DDBJ databases">
        <title>Genome insight into feeding habits of ladybird beetles.</title>
        <authorList>
            <person name="Li H.-S."/>
            <person name="Huang Y.-H."/>
            <person name="Pang H."/>
        </authorList>
    </citation>
    <scope>NUCLEOTIDE SEQUENCE [LARGE SCALE GENOMIC DNA]</scope>
    <source>
        <strain evidence="1">SYSU_2023b</strain>
        <tissue evidence="1">Whole body</tissue>
    </source>
</reference>